<reference evidence="3" key="1">
    <citation type="submission" date="2011-06" db="EMBL/GenBank/DDBJ databases">
        <title>The complete genome of plasmid 4 of Runella slithyformis DSM 19594.</title>
        <authorList>
            <consortium name="US DOE Joint Genome Institute (JGI-PGF)"/>
            <person name="Lucas S."/>
            <person name="Han J."/>
            <person name="Lapidus A."/>
            <person name="Bruce D."/>
            <person name="Goodwin L."/>
            <person name="Pitluck S."/>
            <person name="Peters L."/>
            <person name="Kyrpides N."/>
            <person name="Mavromatis K."/>
            <person name="Ivanova N."/>
            <person name="Ovchinnikova G."/>
            <person name="Zhang X."/>
            <person name="Misra M."/>
            <person name="Detter J.C."/>
            <person name="Tapia R."/>
            <person name="Han C."/>
            <person name="Land M."/>
            <person name="Hauser L."/>
            <person name="Markowitz V."/>
            <person name="Cheng J.-F."/>
            <person name="Hugenholtz P."/>
            <person name="Woyke T."/>
            <person name="Wu D."/>
            <person name="Tindall B."/>
            <person name="Faehrich R."/>
            <person name="Brambilla E."/>
            <person name="Klenk H.-P."/>
            <person name="Eisen J.A."/>
        </authorList>
    </citation>
    <scope>NUCLEOTIDE SEQUENCE [LARGE SCALE GENOMIC DNA]</scope>
    <source>
        <strain evidence="3">ATCC 29530 / DSM 19594 / LMG 11500 / NCIMB 11436 / LSU 4</strain>
        <plasmid evidence="3">pRUNSL04</plasmid>
    </source>
</reference>
<dbReference type="PROSITE" id="PS51257">
    <property type="entry name" value="PROKAR_LIPOPROTEIN"/>
    <property type="match status" value="1"/>
</dbReference>
<dbReference type="KEGG" id="rsi:Runsl_5811"/>
<dbReference type="AlphaFoldDB" id="A0A7U4E922"/>
<reference evidence="2 3" key="2">
    <citation type="journal article" date="2012" name="Stand. Genomic Sci.">
        <title>Complete genome sequence of the aquatic bacterium Runella slithyformis type strain (LSU 4(T)).</title>
        <authorList>
            <person name="Copeland A."/>
            <person name="Zhang X."/>
            <person name="Misra M."/>
            <person name="Lapidus A."/>
            <person name="Nolan M."/>
            <person name="Lucas S."/>
            <person name="Deshpande S."/>
            <person name="Cheng J.F."/>
            <person name="Tapia R."/>
            <person name="Goodwin L.A."/>
            <person name="Pitluck S."/>
            <person name="Liolios K."/>
            <person name="Pagani I."/>
            <person name="Ivanova N."/>
            <person name="Mikhailova N."/>
            <person name="Pati A."/>
            <person name="Chen A."/>
            <person name="Palaniappan K."/>
            <person name="Land M."/>
            <person name="Hauser L."/>
            <person name="Pan C."/>
            <person name="Jeffries C.D."/>
            <person name="Detter J.C."/>
            <person name="Brambilla E.M."/>
            <person name="Rohde M."/>
            <person name="Djao O.D."/>
            <person name="Goker M."/>
            <person name="Sikorski J."/>
            <person name="Tindall B.J."/>
            <person name="Woyke T."/>
            <person name="Bristow J."/>
            <person name="Eisen J.A."/>
            <person name="Markowitz V."/>
            <person name="Hugenholtz P."/>
            <person name="Kyrpides N.C."/>
            <person name="Klenk H.P."/>
            <person name="Mavromatis K."/>
        </authorList>
    </citation>
    <scope>NUCLEOTIDE SEQUENCE [LARGE SCALE GENOMIC DNA]</scope>
    <source>
        <strain evidence="3">ATCC 29530 / DSM 19594 / LMG 11500 / NCIMB 11436 / LSU 4</strain>
    </source>
</reference>
<proteinExistence type="predicted"/>
<keyword evidence="2" id="KW-0614">Plasmid</keyword>
<evidence type="ECO:0000313" key="2">
    <source>
        <dbReference type="EMBL" id="AEI52218.1"/>
    </source>
</evidence>
<feature type="signal peptide" evidence="1">
    <location>
        <begin position="1"/>
        <end position="23"/>
    </location>
</feature>
<name>A0A7U4E922_RUNSL</name>
<dbReference type="EMBL" id="CP002863">
    <property type="protein sequence ID" value="AEI52218.1"/>
    <property type="molecule type" value="Genomic_DNA"/>
</dbReference>
<feature type="chain" id="PRO_5031556215" evidence="1">
    <location>
        <begin position="24"/>
        <end position="424"/>
    </location>
</feature>
<organism evidence="2 3">
    <name type="scientific">Runella slithyformis (strain ATCC 29530 / DSM 19594 / LMG 11500 / NCIMB 11436 / LSU 4)</name>
    <dbReference type="NCBI Taxonomy" id="761193"/>
    <lineage>
        <taxon>Bacteria</taxon>
        <taxon>Pseudomonadati</taxon>
        <taxon>Bacteroidota</taxon>
        <taxon>Cytophagia</taxon>
        <taxon>Cytophagales</taxon>
        <taxon>Spirosomataceae</taxon>
        <taxon>Runella</taxon>
    </lineage>
</organism>
<sequence>MKTTQSLLPAVLVLSMFSACNKANDPLVKIELNHEFKSSTEDWIGGFANHSNESNIEELYEFEFSHAALPKPLNTSKKALMRSGKNYSDDLFMFIKKKLRGLTSNKMSEVDVELGFANNVPKNMFGVGGSPGENVYIKAGTFTIEPNKVLDKTDNHYTINIHKGNQAQEEAYMKLVAVVLWDSVQAQETFNASIESAKAPKEANESHLLLGNTSDENQDWMILRLAPKNANLSNGGYSDIQSGIGTNADRQADKLQIFNGHSDLDETGKLNLYSGVVGVNLISGNRVLIGHGTSFSSGWYGVWRVCGLFLHNKILSPGIPNEAGSDFQLQANRSDSQIDRSLLTVGISGKMAVNGNAPAAQLHILPHPNTPAFQVDKAGNNPAFTIDIDDRDLITDYHNLIFGGNGMGNLNRPNTGGILMGNVR</sequence>
<protein>
    <submittedName>
        <fullName evidence="2">Uncharacterized protein</fullName>
    </submittedName>
</protein>
<evidence type="ECO:0000256" key="1">
    <source>
        <dbReference type="SAM" id="SignalP"/>
    </source>
</evidence>
<gene>
    <name evidence="2" type="ordered locus">Runsl_5811</name>
</gene>
<keyword evidence="1" id="KW-0732">Signal</keyword>
<accession>A0A7U4E922</accession>
<evidence type="ECO:0000313" key="3">
    <source>
        <dbReference type="Proteomes" id="UP000000493"/>
    </source>
</evidence>
<dbReference type="RefSeq" id="WP_013931330.1">
    <property type="nucleotide sequence ID" value="NC_015705.1"/>
</dbReference>
<keyword evidence="3" id="KW-1185">Reference proteome</keyword>
<geneLocation type="plasmid" evidence="2 3">
    <name>pRUNSL04</name>
</geneLocation>
<dbReference type="Proteomes" id="UP000000493">
    <property type="component" value="Plasmid pRUNSL04"/>
</dbReference>